<keyword evidence="5" id="KW-1185">Reference proteome</keyword>
<reference evidence="4 5" key="2">
    <citation type="journal article" date="2016" name="Genome Announc.">
        <title>Complete Genome Sequence of Sphingopyxis macrogoltabida Strain 203N (NBRC 111659), a Polyethylene Glycol Degrader.</title>
        <authorList>
            <person name="Ohtsubo Y."/>
            <person name="Nonoyama S."/>
            <person name="Nagata Y."/>
            <person name="Numata M."/>
            <person name="Tsuchikane K."/>
            <person name="Hosoyama A."/>
            <person name="Yamazoe A."/>
            <person name="Tsuda M."/>
            <person name="Fujita N."/>
            <person name="Kawai F."/>
        </authorList>
    </citation>
    <scope>NUCLEOTIDE SEQUENCE [LARGE SCALE GENOMIC DNA]</scope>
    <source>
        <strain evidence="4 5">203N</strain>
    </source>
</reference>
<reference evidence="5" key="1">
    <citation type="submission" date="2015-11" db="EMBL/GenBank/DDBJ databases">
        <title>Complete genome sequence of a polyethylene-glycol degrader Sphingopyxis macrogoltabida 203N (NBRC 111659).</title>
        <authorList>
            <person name="Yoshiyuki O."/>
            <person name="Shouta N."/>
            <person name="Nagata Y."/>
            <person name="Numata M."/>
            <person name="Tsuchikane K."/>
            <person name="Hosoyama A."/>
            <person name="Yamazoe A."/>
            <person name="Tsuda M."/>
            <person name="Fujita N."/>
            <person name="Kawai F."/>
        </authorList>
    </citation>
    <scope>NUCLEOTIDE SEQUENCE [LARGE SCALE GENOMIC DNA]</scope>
    <source>
        <strain evidence="5">203N</strain>
    </source>
</reference>
<evidence type="ECO:0000313" key="4">
    <source>
        <dbReference type="EMBL" id="AMU91638.1"/>
    </source>
</evidence>
<evidence type="ECO:0000256" key="2">
    <source>
        <dbReference type="SAM" id="Phobius"/>
    </source>
</evidence>
<gene>
    <name evidence="4" type="ORF">ATM17_21735</name>
</gene>
<dbReference type="KEGG" id="smaz:LH19_21160"/>
<evidence type="ECO:0000256" key="1">
    <source>
        <dbReference type="SAM" id="MobiDB-lite"/>
    </source>
</evidence>
<keyword evidence="2" id="KW-0812">Transmembrane</keyword>
<proteinExistence type="predicted"/>
<evidence type="ECO:0000259" key="3">
    <source>
        <dbReference type="Pfam" id="PF07811"/>
    </source>
</evidence>
<sequence>MTRRHALIRRLRRNKRGVAMVEFALTAPVFLLLLMGIFDYCWQMYAQQVLQGAVSKAGRDSTLEQFAINQKALDDRVKAQVLNVFKHADVTFTRKAYDTFDQVGTEERYTDDKPKNGRYDVGECFDDFNRNGRWDSDRGRDSNGTAGDVVLYTASMKFKRVLPVWYMLGQPQETTLSSSTVLRNQPFANGTDSPPDECK</sequence>
<accession>A0AAC9AXJ7</accession>
<name>A0AAC9AXJ7_SPHMC</name>
<organism evidence="4 5">
    <name type="scientific">Sphingopyxis macrogoltabida</name>
    <name type="common">Sphingomonas macrogoltabidus</name>
    <dbReference type="NCBI Taxonomy" id="33050"/>
    <lineage>
        <taxon>Bacteria</taxon>
        <taxon>Pseudomonadati</taxon>
        <taxon>Pseudomonadota</taxon>
        <taxon>Alphaproteobacteria</taxon>
        <taxon>Sphingomonadales</taxon>
        <taxon>Sphingomonadaceae</taxon>
        <taxon>Sphingopyxis</taxon>
    </lineage>
</organism>
<dbReference type="Pfam" id="PF07811">
    <property type="entry name" value="TadE"/>
    <property type="match status" value="1"/>
</dbReference>
<protein>
    <submittedName>
        <fullName evidence="4">Pilus assembly protein TadE</fullName>
    </submittedName>
</protein>
<dbReference type="Proteomes" id="UP000076088">
    <property type="component" value="Chromosome"/>
</dbReference>
<dbReference type="AlphaFoldDB" id="A0AAC9AXJ7"/>
<dbReference type="EMBL" id="CP013344">
    <property type="protein sequence ID" value="AMU91638.1"/>
    <property type="molecule type" value="Genomic_DNA"/>
</dbReference>
<feature type="transmembrane region" description="Helical" evidence="2">
    <location>
        <begin position="20"/>
        <end position="38"/>
    </location>
</feature>
<keyword evidence="2" id="KW-0472">Membrane</keyword>
<dbReference type="RefSeq" id="WP_054731646.1">
    <property type="nucleotide sequence ID" value="NZ_CP009429.1"/>
</dbReference>
<evidence type="ECO:0000313" key="5">
    <source>
        <dbReference type="Proteomes" id="UP000076088"/>
    </source>
</evidence>
<feature type="domain" description="TadE-like" evidence="3">
    <location>
        <begin position="17"/>
        <end position="59"/>
    </location>
</feature>
<keyword evidence="2" id="KW-1133">Transmembrane helix</keyword>
<feature type="region of interest" description="Disordered" evidence="1">
    <location>
        <begin position="175"/>
        <end position="199"/>
    </location>
</feature>
<dbReference type="InterPro" id="IPR012495">
    <property type="entry name" value="TadE-like_dom"/>
</dbReference>
<feature type="compositionally biased region" description="Polar residues" evidence="1">
    <location>
        <begin position="175"/>
        <end position="192"/>
    </location>
</feature>